<feature type="domain" description="DUF4143" evidence="2">
    <location>
        <begin position="177"/>
        <end position="337"/>
    </location>
</feature>
<gene>
    <name evidence="3" type="ordered locus">Mhun_0414</name>
</gene>
<dbReference type="EMBL" id="CP000254">
    <property type="protein sequence ID" value="ABD40178.1"/>
    <property type="molecule type" value="Genomic_DNA"/>
</dbReference>
<dbReference type="SUPFAM" id="SSF52540">
    <property type="entry name" value="P-loop containing nucleoside triphosphate hydrolases"/>
    <property type="match status" value="1"/>
</dbReference>
<evidence type="ECO:0000259" key="2">
    <source>
        <dbReference type="Pfam" id="PF13635"/>
    </source>
</evidence>
<evidence type="ECO:0000313" key="3">
    <source>
        <dbReference type="EMBL" id="ABD40178.1"/>
    </source>
</evidence>
<evidence type="ECO:0000313" key="4">
    <source>
        <dbReference type="Proteomes" id="UP000001941"/>
    </source>
</evidence>
<evidence type="ECO:0000259" key="1">
    <source>
        <dbReference type="Pfam" id="PF13173"/>
    </source>
</evidence>
<keyword evidence="4" id="KW-1185">Reference proteome</keyword>
<dbReference type="InterPro" id="IPR025420">
    <property type="entry name" value="DUF4143"/>
</dbReference>
<dbReference type="eggNOG" id="arCOG03167">
    <property type="taxonomic scope" value="Archaea"/>
</dbReference>
<organism evidence="3 4">
    <name type="scientific">Methanospirillum hungatei JF-1 (strain ATCC 27890 / DSM 864 / NBRC 100397 / JF-1)</name>
    <dbReference type="NCBI Taxonomy" id="323259"/>
    <lineage>
        <taxon>Archaea</taxon>
        <taxon>Methanobacteriati</taxon>
        <taxon>Methanobacteriota</taxon>
        <taxon>Stenosarchaea group</taxon>
        <taxon>Methanomicrobia</taxon>
        <taxon>Methanomicrobiales</taxon>
        <taxon>Methanospirillaceae</taxon>
        <taxon>Methanospirillum</taxon>
    </lineage>
</organism>
<dbReference type="GeneID" id="3924016"/>
<sequence length="392" mass="45172">MMIQRTAGEKLKQLAIGFPAVAVIGPRQSGKTTLVRDIFPDIPYTLLEDPDTRRFAEEDPRTFLLQYTKTGAIIDEAQHVPQLFSYLQGIIDNKDTTGRFILTGSQNFLLMEKISQSLAGRIGILKLLPLSMDELHRNGIHKKNYEDYLYQGCYPRLYTDTIIPSDYYSAYVQTYLERDLRQLKQVQNLSLFQTFLRMCANRVGQIVNFSSLGNDCGINYKTAQDWLSLLETSFIVFLVRTHHKNFNKRLVQMPKLYFTDPGLAAYLIGIRSSEEILNHPMKGGLFETFIIGEFLKYRLNRGFESNLYFWRDKSGYEIDCLIDRAGTELIPVEMKAGRTISGDYFKNIEYWNRLSGQKPERSFVVYGGVTNQMRGQCHVLPYDSLGPIYDLL</sequence>
<dbReference type="STRING" id="323259.Mhun_0414"/>
<name>Q2FLS7_METHJ</name>
<proteinExistence type="predicted"/>
<dbReference type="Pfam" id="PF13635">
    <property type="entry name" value="DUF4143"/>
    <property type="match status" value="1"/>
</dbReference>
<reference evidence="4" key="1">
    <citation type="journal article" date="2016" name="Stand. Genomic Sci.">
        <title>Complete genome sequence of Methanospirillum hungatei type strain JF1.</title>
        <authorList>
            <person name="Gunsalus R.P."/>
            <person name="Cook L.E."/>
            <person name="Crable B."/>
            <person name="Rohlin L."/>
            <person name="McDonald E."/>
            <person name="Mouttaki H."/>
            <person name="Sieber J.R."/>
            <person name="Poweleit N."/>
            <person name="Zhou H."/>
            <person name="Lapidus A.L."/>
            <person name="Daligault H.E."/>
            <person name="Land M."/>
            <person name="Gilna P."/>
            <person name="Ivanova N."/>
            <person name="Kyrpides N."/>
            <person name="Culley D.E."/>
            <person name="McInerney M.J."/>
        </authorList>
    </citation>
    <scope>NUCLEOTIDE SEQUENCE [LARGE SCALE GENOMIC DNA]</scope>
    <source>
        <strain evidence="4">ATCC 27890 / DSM 864 / NBRC 100397 / JF-1</strain>
    </source>
</reference>
<dbReference type="PANTHER" id="PTHR43566">
    <property type="entry name" value="CONSERVED PROTEIN"/>
    <property type="match status" value="1"/>
</dbReference>
<dbReference type="AlphaFoldDB" id="Q2FLS7"/>
<dbReference type="HOGENOM" id="CLU_041527_3_1_2"/>
<accession>Q2FLS7</accession>
<protein>
    <submittedName>
        <fullName evidence="3">ATPase (AAA+ superfamily)-like protein</fullName>
    </submittedName>
</protein>
<dbReference type="Proteomes" id="UP000001941">
    <property type="component" value="Chromosome"/>
</dbReference>
<dbReference type="RefSeq" id="WP_011447468.1">
    <property type="nucleotide sequence ID" value="NC_007796.1"/>
</dbReference>
<feature type="domain" description="AAA" evidence="1">
    <location>
        <begin position="19"/>
        <end position="135"/>
    </location>
</feature>
<dbReference type="InParanoid" id="Q2FLS7"/>
<dbReference type="KEGG" id="mhu:Mhun_0414"/>
<dbReference type="Pfam" id="PF13173">
    <property type="entry name" value="AAA_14"/>
    <property type="match status" value="1"/>
</dbReference>
<dbReference type="InterPro" id="IPR041682">
    <property type="entry name" value="AAA_14"/>
</dbReference>
<dbReference type="PANTHER" id="PTHR43566:SF2">
    <property type="entry name" value="DUF4143 DOMAIN-CONTAINING PROTEIN"/>
    <property type="match status" value="1"/>
</dbReference>
<dbReference type="EnsemblBacteria" id="ABD40178">
    <property type="protein sequence ID" value="ABD40178"/>
    <property type="gene ID" value="Mhun_0414"/>
</dbReference>
<dbReference type="InterPro" id="IPR027417">
    <property type="entry name" value="P-loop_NTPase"/>
</dbReference>